<dbReference type="PANTHER" id="PTHR30560:SF3">
    <property type="entry name" value="TRIGGER FACTOR-LIKE PROTEIN TIG, CHLOROPLASTIC"/>
    <property type="match status" value="1"/>
</dbReference>
<dbReference type="InterPro" id="IPR008881">
    <property type="entry name" value="Trigger_fac_ribosome-bd_bac"/>
</dbReference>
<comment type="catalytic activity">
    <reaction evidence="1 11 12">
        <text>[protein]-peptidylproline (omega=180) = [protein]-peptidylproline (omega=0)</text>
        <dbReference type="Rhea" id="RHEA:16237"/>
        <dbReference type="Rhea" id="RHEA-COMP:10747"/>
        <dbReference type="Rhea" id="RHEA-COMP:10748"/>
        <dbReference type="ChEBI" id="CHEBI:83833"/>
        <dbReference type="ChEBI" id="CHEBI:83834"/>
        <dbReference type="EC" id="5.2.1.8"/>
    </reaction>
</comment>
<dbReference type="InterPro" id="IPR036611">
    <property type="entry name" value="Trigger_fac_ribosome-bd_sf"/>
</dbReference>
<dbReference type="Gene3D" id="3.30.70.1050">
    <property type="entry name" value="Trigger factor ribosome-binding domain"/>
    <property type="match status" value="1"/>
</dbReference>
<reference evidence="16" key="1">
    <citation type="journal article" date="2017" name="Proc. Natl. Acad. Sci. U.S.A.">
        <title>Simulation of Deepwater Horizon oil plume reveals substrate specialization within a complex community of hydrocarbon-degraders.</title>
        <authorList>
            <person name="Hu P."/>
            <person name="Dubinsky E.A."/>
            <person name="Probst A.J."/>
            <person name="Wang J."/>
            <person name="Sieber C.M.K."/>
            <person name="Tom L.M."/>
            <person name="Gardinali P."/>
            <person name="Banfield J.F."/>
            <person name="Atlas R.M."/>
            <person name="Andersen G.L."/>
        </authorList>
    </citation>
    <scope>NUCLEOTIDE SEQUENCE [LARGE SCALE GENOMIC DNA]</scope>
</reference>
<gene>
    <name evidence="11" type="primary">tig</name>
    <name evidence="15" type="ORF">A9Q84_05920</name>
</gene>
<keyword evidence="8 11" id="KW-0413">Isomerase</keyword>
<keyword evidence="7 11" id="KW-0143">Chaperone</keyword>
<evidence type="ECO:0000256" key="8">
    <source>
        <dbReference type="ARBA" id="ARBA00023235"/>
    </source>
</evidence>
<evidence type="ECO:0000256" key="9">
    <source>
        <dbReference type="ARBA" id="ARBA00023306"/>
    </source>
</evidence>
<dbReference type="Gene3D" id="3.10.50.40">
    <property type="match status" value="1"/>
</dbReference>
<comment type="similarity">
    <text evidence="2 11 13">Belongs to the FKBP-type PPIase family. Tig subfamily.</text>
</comment>
<evidence type="ECO:0000313" key="16">
    <source>
        <dbReference type="Proteomes" id="UP000196531"/>
    </source>
</evidence>
<evidence type="ECO:0000256" key="3">
    <source>
        <dbReference type="ARBA" id="ARBA00013194"/>
    </source>
</evidence>
<dbReference type="GO" id="GO:0051301">
    <property type="term" value="P:cell division"/>
    <property type="evidence" value="ECO:0007669"/>
    <property type="project" value="UniProtKB-KW"/>
</dbReference>
<evidence type="ECO:0000256" key="4">
    <source>
        <dbReference type="ARBA" id="ARBA00016902"/>
    </source>
</evidence>
<dbReference type="PROSITE" id="PS50059">
    <property type="entry name" value="FKBP_PPIASE"/>
    <property type="match status" value="1"/>
</dbReference>
<dbReference type="FunFam" id="3.10.50.40:FF:000001">
    <property type="entry name" value="Trigger factor"/>
    <property type="match status" value="1"/>
</dbReference>
<dbReference type="Proteomes" id="UP000196531">
    <property type="component" value="Unassembled WGS sequence"/>
</dbReference>
<dbReference type="SUPFAM" id="SSF102735">
    <property type="entry name" value="Trigger factor ribosome-binding domain"/>
    <property type="match status" value="1"/>
</dbReference>
<keyword evidence="9 11" id="KW-0131">Cell cycle</keyword>
<evidence type="ECO:0000259" key="14">
    <source>
        <dbReference type="PROSITE" id="PS50059"/>
    </source>
</evidence>
<dbReference type="SUPFAM" id="SSF109998">
    <property type="entry name" value="Triger factor/SurA peptide-binding domain-like"/>
    <property type="match status" value="1"/>
</dbReference>
<dbReference type="InterPro" id="IPR008880">
    <property type="entry name" value="Trigger_fac_C"/>
</dbReference>
<proteinExistence type="inferred from homology"/>
<dbReference type="Pfam" id="PF05698">
    <property type="entry name" value="Trigger_C"/>
    <property type="match status" value="1"/>
</dbReference>
<dbReference type="GO" id="GO:0051083">
    <property type="term" value="P:'de novo' cotranslational protein folding"/>
    <property type="evidence" value="ECO:0007669"/>
    <property type="project" value="TreeGrafter"/>
</dbReference>
<keyword evidence="11" id="KW-0963">Cytoplasm</keyword>
<name>A0A1Y5FBR2_9BACT</name>
<dbReference type="GO" id="GO:0043335">
    <property type="term" value="P:protein unfolding"/>
    <property type="evidence" value="ECO:0007669"/>
    <property type="project" value="TreeGrafter"/>
</dbReference>
<dbReference type="Pfam" id="PF05697">
    <property type="entry name" value="Trigger_N"/>
    <property type="match status" value="1"/>
</dbReference>
<dbReference type="PIRSF" id="PIRSF003095">
    <property type="entry name" value="Trigger_factor"/>
    <property type="match status" value="1"/>
</dbReference>
<feature type="domain" description="PPIase FKBP-type" evidence="14">
    <location>
        <begin position="163"/>
        <end position="244"/>
    </location>
</feature>
<evidence type="ECO:0000256" key="6">
    <source>
        <dbReference type="ARBA" id="ARBA00023110"/>
    </source>
</evidence>
<dbReference type="Gene3D" id="1.10.3120.10">
    <property type="entry name" value="Trigger factor, C-terminal domain"/>
    <property type="match status" value="1"/>
</dbReference>
<keyword evidence="6 11" id="KW-0697">Rotamase</keyword>
<comment type="caution">
    <text evidence="15">The sequence shown here is derived from an EMBL/GenBank/DDBJ whole genome shotgun (WGS) entry which is preliminary data.</text>
</comment>
<dbReference type="HAMAP" id="MF_00303">
    <property type="entry name" value="Trigger_factor_Tig"/>
    <property type="match status" value="1"/>
</dbReference>
<dbReference type="InterPro" id="IPR005215">
    <property type="entry name" value="Trig_fac"/>
</dbReference>
<dbReference type="EC" id="5.2.1.8" evidence="3 11"/>
<dbReference type="AlphaFoldDB" id="A0A1Y5FBR2"/>
<evidence type="ECO:0000256" key="1">
    <source>
        <dbReference type="ARBA" id="ARBA00000971"/>
    </source>
</evidence>
<dbReference type="InterPro" id="IPR001179">
    <property type="entry name" value="PPIase_FKBP_dom"/>
</dbReference>
<accession>A0A1Y5FBR2</accession>
<comment type="subcellular location">
    <subcellularLocation>
        <location evidence="11">Cytoplasm</location>
    </subcellularLocation>
    <text evidence="11">About half TF is bound to the ribosome near the polypeptide exit tunnel while the other half is free in the cytoplasm.</text>
</comment>
<dbReference type="SUPFAM" id="SSF54534">
    <property type="entry name" value="FKBP-like"/>
    <property type="match status" value="1"/>
</dbReference>
<evidence type="ECO:0000256" key="5">
    <source>
        <dbReference type="ARBA" id="ARBA00022618"/>
    </source>
</evidence>
<dbReference type="InterPro" id="IPR027304">
    <property type="entry name" value="Trigger_fact/SurA_dom_sf"/>
</dbReference>
<evidence type="ECO:0000256" key="11">
    <source>
        <dbReference type="HAMAP-Rule" id="MF_00303"/>
    </source>
</evidence>
<dbReference type="GO" id="GO:0003755">
    <property type="term" value="F:peptidyl-prolyl cis-trans isomerase activity"/>
    <property type="evidence" value="ECO:0007669"/>
    <property type="project" value="UniProtKB-UniRule"/>
</dbReference>
<evidence type="ECO:0000313" key="15">
    <source>
        <dbReference type="EMBL" id="OUR98948.1"/>
    </source>
</evidence>
<evidence type="ECO:0000256" key="2">
    <source>
        <dbReference type="ARBA" id="ARBA00005464"/>
    </source>
</evidence>
<comment type="domain">
    <text evidence="11">Consists of 3 domains; the N-terminus binds the ribosome, the middle domain has PPIase activity, while the C-terminus has intrinsic chaperone activity on its own.</text>
</comment>
<dbReference type="GO" id="GO:0044183">
    <property type="term" value="F:protein folding chaperone"/>
    <property type="evidence" value="ECO:0007669"/>
    <property type="project" value="TreeGrafter"/>
</dbReference>
<evidence type="ECO:0000256" key="10">
    <source>
        <dbReference type="ARBA" id="ARBA00029986"/>
    </source>
</evidence>
<sequence length="426" mass="48401">MSYKVETINDCTKKITFNFETLDLTAEIKTAVAQKRKTTSLKGFRKGKAPLSMVEQVYGPQIESEALNQFVQNQFFEAVQKEDLKVVGYPTFENMDYDGGNSVKFDALVEIFPTVEVKGLSKISVAQETVSVSDKDVEEIKKNYLGPKAEMKEVGANSKLKVGQTAVLNFQGETAEGDRPDNMKGEDFLLEIGSNQFIPGFEEGMIGMKKGEKKVIELTFPGDYHVEELKEAKVKFETELLEIKEKVFPEFTDELAKEFGFDSVEDFNTKNKDNLFKQKEREVLEKVHQEILEKLIDANKFDVPKSLVEQQENHLKEDLARNLKGQGFNEEMLGEYFSKWSGDMTEKATFQVRSGLILDNLAKKYEVEASDSDFDAKITEMAAGSGMESDQIKQYYSSDAKLKSNLMYAIREEKTFAKIKEEIKLK</sequence>
<dbReference type="NCBIfam" id="TIGR00115">
    <property type="entry name" value="tig"/>
    <property type="match status" value="1"/>
</dbReference>
<dbReference type="GO" id="GO:0043022">
    <property type="term" value="F:ribosome binding"/>
    <property type="evidence" value="ECO:0007669"/>
    <property type="project" value="TreeGrafter"/>
</dbReference>
<dbReference type="InterPro" id="IPR046357">
    <property type="entry name" value="PPIase_dom_sf"/>
</dbReference>
<dbReference type="EMBL" id="MAAO01000004">
    <property type="protein sequence ID" value="OUR98948.1"/>
    <property type="molecule type" value="Genomic_DNA"/>
</dbReference>
<dbReference type="GO" id="GO:0015031">
    <property type="term" value="P:protein transport"/>
    <property type="evidence" value="ECO:0007669"/>
    <property type="project" value="UniProtKB-UniRule"/>
</dbReference>
<dbReference type="Pfam" id="PF00254">
    <property type="entry name" value="FKBP_C"/>
    <property type="match status" value="1"/>
</dbReference>
<dbReference type="GO" id="GO:0005737">
    <property type="term" value="C:cytoplasm"/>
    <property type="evidence" value="ECO:0007669"/>
    <property type="project" value="UniProtKB-SubCell"/>
</dbReference>
<evidence type="ECO:0000256" key="13">
    <source>
        <dbReference type="RuleBase" id="RU003914"/>
    </source>
</evidence>
<evidence type="ECO:0000256" key="12">
    <source>
        <dbReference type="PROSITE-ProRule" id="PRU00277"/>
    </source>
</evidence>
<comment type="function">
    <text evidence="11">Involved in protein export. Acts as a chaperone by maintaining the newly synthesized protein in an open conformation. Functions as a peptidyl-prolyl cis-trans isomerase.</text>
</comment>
<dbReference type="PANTHER" id="PTHR30560">
    <property type="entry name" value="TRIGGER FACTOR CHAPERONE AND PEPTIDYL-PROLYL CIS/TRANS ISOMERASE"/>
    <property type="match status" value="1"/>
</dbReference>
<protein>
    <recommendedName>
        <fullName evidence="4 11">Trigger factor</fullName>
        <shortName evidence="11">TF</shortName>
        <ecNumber evidence="3 11">5.2.1.8</ecNumber>
    </recommendedName>
    <alternativeName>
        <fullName evidence="10 11">PPIase</fullName>
    </alternativeName>
</protein>
<organism evidence="15 16">
    <name type="scientific">Halobacteriovorax marinus</name>
    <dbReference type="NCBI Taxonomy" id="97084"/>
    <lineage>
        <taxon>Bacteria</taxon>
        <taxon>Pseudomonadati</taxon>
        <taxon>Bdellovibrionota</taxon>
        <taxon>Bacteriovoracia</taxon>
        <taxon>Bacteriovoracales</taxon>
        <taxon>Halobacteriovoraceae</taxon>
        <taxon>Halobacteriovorax</taxon>
    </lineage>
</organism>
<keyword evidence="5 11" id="KW-0132">Cell division</keyword>
<evidence type="ECO:0000256" key="7">
    <source>
        <dbReference type="ARBA" id="ARBA00023186"/>
    </source>
</evidence>
<dbReference type="InterPro" id="IPR037041">
    <property type="entry name" value="Trigger_fac_C_sf"/>
</dbReference>